<comment type="subcellular location">
    <subcellularLocation>
        <location evidence="1">Cell membrane</location>
        <topology evidence="1">Multi-pass membrane protein</topology>
    </subcellularLocation>
</comment>
<dbReference type="GO" id="GO:0016740">
    <property type="term" value="F:transferase activity"/>
    <property type="evidence" value="ECO:0007669"/>
    <property type="project" value="UniProtKB-KW"/>
</dbReference>
<sequence>MVDSLVLSARASRGPQLLALRFAWRELRGGIAGFRLFLACLALGVAIVAAVGSLAASLEAGIAADATRLLGGDLELRRVYRPLEPDTLSFLQARGLTSTLVETRSMVRPVTGDAAPLLVELKAVDAPYPLVGQVDLDPPQQLAEALASHDGARGAVADPALFDRLGVHIGDRIKLGAEEFILTAHLVTEPDRGATVFSLGPRLMIAEDALPATDLLVPGSLVYYETRLSLPPTATERPDALAKAVRAEFPNSDFRVRTPSDAGPGIKSFARRAALFLNFVGLAALLIGGVGVANAVGAYLEGKRTTIATLKCLGASAGLIARLYLALVLGLAAGGVFIGLMVGAAAPYIAAPFLAAHFSVPFRAAIHALPLAEAAALGLLAALAFAFLPLARARRVPAADLFRATAPRSIDLRDRLLLGGICLVLAGFTVLVSADKLLALGFVVAAALCYLLFRVLAQALGRLAQYLARRQKGHPALRLALANLARPGAPTTSVVLSLGLGLTVLVVVVLAQGSLHRQIAQTLPAVAPAFYFIDIQNDQAEPLRATVGRTPGLTAFREVPMLRGRIAAVNGTPADQLTVPKDQQWVLQGDRGLTWSDSLPEGSRLTAGHWWPADYQGPPLVSFEEEAAAALGLEPGDHVTISVLGREITAEVASIRAIRWTDLTINFVMVFSPGSFAGAPATWLATASLPPESEAALAHAVAAQFPNVSTIRVKDALAAVDGILSAVGAAITATAGLALASGLLVLASAVLAEERRRIYEAVVLKVLGATRRDLARAFLLEQGLLGLVTGLLAILLGSIASWVLVTYGMENEWSFSGPTVFAIALGGAALALLIGLGGTWRALSTPAAPHLRNE</sequence>
<evidence type="ECO:0000256" key="5">
    <source>
        <dbReference type="ARBA" id="ARBA00023136"/>
    </source>
</evidence>
<evidence type="ECO:0000256" key="4">
    <source>
        <dbReference type="ARBA" id="ARBA00022989"/>
    </source>
</evidence>
<keyword evidence="4 6" id="KW-1133">Transmembrane helix</keyword>
<dbReference type="EMBL" id="CP042906">
    <property type="protein sequence ID" value="QEX19773.1"/>
    <property type="molecule type" value="Genomic_DNA"/>
</dbReference>
<evidence type="ECO:0000256" key="1">
    <source>
        <dbReference type="ARBA" id="ARBA00004651"/>
    </source>
</evidence>
<feature type="transmembrane region" description="Helical" evidence="6">
    <location>
        <begin position="369"/>
        <end position="391"/>
    </location>
</feature>
<dbReference type="Proteomes" id="UP000326202">
    <property type="component" value="Chromosome"/>
</dbReference>
<evidence type="ECO:0000313" key="9">
    <source>
        <dbReference type="Proteomes" id="UP000326202"/>
    </source>
</evidence>
<dbReference type="PANTHER" id="PTHR30287">
    <property type="entry name" value="MEMBRANE COMPONENT OF PREDICTED ABC SUPERFAMILY METABOLITE UPTAKE TRANSPORTER"/>
    <property type="match status" value="1"/>
</dbReference>
<name>A0A5J6MR13_9PROT</name>
<gene>
    <name evidence="8" type="ORF">FRZ44_50880</name>
</gene>
<feature type="transmembrane region" description="Helical" evidence="6">
    <location>
        <begin position="36"/>
        <end position="58"/>
    </location>
</feature>
<dbReference type="PANTHER" id="PTHR30287:SF1">
    <property type="entry name" value="INNER MEMBRANE PROTEIN"/>
    <property type="match status" value="1"/>
</dbReference>
<evidence type="ECO:0000256" key="6">
    <source>
        <dbReference type="SAM" id="Phobius"/>
    </source>
</evidence>
<dbReference type="KEGG" id="htq:FRZ44_50880"/>
<feature type="transmembrane region" description="Helical" evidence="6">
    <location>
        <begin position="275"/>
        <end position="300"/>
    </location>
</feature>
<feature type="transmembrane region" description="Helical" evidence="6">
    <location>
        <begin position="494"/>
        <end position="515"/>
    </location>
</feature>
<evidence type="ECO:0000313" key="8">
    <source>
        <dbReference type="EMBL" id="QEX19773.1"/>
    </source>
</evidence>
<protein>
    <submittedName>
        <fullName evidence="8">Glycosyl transferase family 1</fullName>
    </submittedName>
</protein>
<organism evidence="8 9">
    <name type="scientific">Hypericibacter terrae</name>
    <dbReference type="NCBI Taxonomy" id="2602015"/>
    <lineage>
        <taxon>Bacteria</taxon>
        <taxon>Pseudomonadati</taxon>
        <taxon>Pseudomonadota</taxon>
        <taxon>Alphaproteobacteria</taxon>
        <taxon>Rhodospirillales</taxon>
        <taxon>Dongiaceae</taxon>
        <taxon>Hypericibacter</taxon>
    </lineage>
</organism>
<feature type="transmembrane region" description="Helical" evidence="6">
    <location>
        <begin position="437"/>
        <end position="457"/>
    </location>
</feature>
<dbReference type="AlphaFoldDB" id="A0A5J6MR13"/>
<feature type="transmembrane region" description="Helical" evidence="6">
    <location>
        <begin position="723"/>
        <end position="751"/>
    </location>
</feature>
<keyword evidence="3 6" id="KW-0812">Transmembrane</keyword>
<feature type="transmembrane region" description="Helical" evidence="6">
    <location>
        <begin position="820"/>
        <end position="843"/>
    </location>
</feature>
<evidence type="ECO:0000256" key="2">
    <source>
        <dbReference type="ARBA" id="ARBA00022475"/>
    </source>
</evidence>
<dbReference type="RefSeq" id="WP_151179807.1">
    <property type="nucleotide sequence ID" value="NZ_CP042906.1"/>
</dbReference>
<keyword evidence="2" id="KW-1003">Cell membrane</keyword>
<feature type="domain" description="ABC3 transporter permease C-terminal" evidence="7">
    <location>
        <begin position="735"/>
        <end position="846"/>
    </location>
</feature>
<feature type="domain" description="ABC3 transporter permease C-terminal" evidence="7">
    <location>
        <begin position="279"/>
        <end position="397"/>
    </location>
</feature>
<accession>A0A5J6MR13</accession>
<feature type="transmembrane region" description="Helical" evidence="6">
    <location>
        <begin position="321"/>
        <end position="349"/>
    </location>
</feature>
<proteinExistence type="predicted"/>
<dbReference type="GO" id="GO:0005886">
    <property type="term" value="C:plasma membrane"/>
    <property type="evidence" value="ECO:0007669"/>
    <property type="project" value="UniProtKB-SubCell"/>
</dbReference>
<reference evidence="8 9" key="1">
    <citation type="submission" date="2019-08" db="EMBL/GenBank/DDBJ databases">
        <title>Hyperibacter terrae gen. nov., sp. nov. and Hyperibacter viscosus sp. nov., two new members in the family Rhodospirillaceae isolated from the rhizosphere of Hypericum perforatum.</title>
        <authorList>
            <person name="Noviana Z."/>
        </authorList>
    </citation>
    <scope>NUCLEOTIDE SEQUENCE [LARGE SCALE GENOMIC DNA]</scope>
    <source>
        <strain evidence="8 9">R5913</strain>
    </source>
</reference>
<dbReference type="Pfam" id="PF02687">
    <property type="entry name" value="FtsX"/>
    <property type="match status" value="2"/>
</dbReference>
<dbReference type="OrthoDB" id="9775544at2"/>
<feature type="transmembrane region" description="Helical" evidence="6">
    <location>
        <begin position="412"/>
        <end position="431"/>
    </location>
</feature>
<keyword evidence="5 6" id="KW-0472">Membrane</keyword>
<keyword evidence="9" id="KW-1185">Reference proteome</keyword>
<feature type="transmembrane region" description="Helical" evidence="6">
    <location>
        <begin position="784"/>
        <end position="808"/>
    </location>
</feature>
<evidence type="ECO:0000256" key="3">
    <source>
        <dbReference type="ARBA" id="ARBA00022692"/>
    </source>
</evidence>
<dbReference type="InterPro" id="IPR038766">
    <property type="entry name" value="Membrane_comp_ABC_pdt"/>
</dbReference>
<evidence type="ECO:0000259" key="7">
    <source>
        <dbReference type="Pfam" id="PF02687"/>
    </source>
</evidence>
<dbReference type="InterPro" id="IPR003838">
    <property type="entry name" value="ABC3_permease_C"/>
</dbReference>
<keyword evidence="8" id="KW-0808">Transferase</keyword>